<protein>
    <submittedName>
        <fullName evidence="1">Uncharacterized protein</fullName>
    </submittedName>
</protein>
<accession>A0AAV7N5W8</accession>
<reference evidence="1" key="1">
    <citation type="journal article" date="2022" name="bioRxiv">
        <title>Sequencing and chromosome-scale assembly of the giantPleurodeles waltlgenome.</title>
        <authorList>
            <person name="Brown T."/>
            <person name="Elewa A."/>
            <person name="Iarovenko S."/>
            <person name="Subramanian E."/>
            <person name="Araus A.J."/>
            <person name="Petzold A."/>
            <person name="Susuki M."/>
            <person name="Suzuki K.-i.T."/>
            <person name="Hayashi T."/>
            <person name="Toyoda A."/>
            <person name="Oliveira C."/>
            <person name="Osipova E."/>
            <person name="Leigh N.D."/>
            <person name="Simon A."/>
            <person name="Yun M.H."/>
        </authorList>
    </citation>
    <scope>NUCLEOTIDE SEQUENCE</scope>
    <source>
        <strain evidence="1">20211129_DDA</strain>
        <tissue evidence="1">Liver</tissue>
    </source>
</reference>
<dbReference type="EMBL" id="JANPWB010000013">
    <property type="protein sequence ID" value="KAJ1110649.1"/>
    <property type="molecule type" value="Genomic_DNA"/>
</dbReference>
<comment type="caution">
    <text evidence="1">The sequence shown here is derived from an EMBL/GenBank/DDBJ whole genome shotgun (WGS) entry which is preliminary data.</text>
</comment>
<gene>
    <name evidence="1" type="ORF">NDU88_007997</name>
</gene>
<name>A0AAV7N5W8_PLEWA</name>
<sequence>MQISAAERSEVERHFERVGASHLTRVVFAPRRPAEGRLLCEARSLLLPPADVGAGLQRCHVDPAVFHLGGPADWMGATPNVGTPRW</sequence>
<dbReference type="Proteomes" id="UP001066276">
    <property type="component" value="Chromosome 9"/>
</dbReference>
<proteinExistence type="predicted"/>
<dbReference type="AlphaFoldDB" id="A0AAV7N5W8"/>
<evidence type="ECO:0000313" key="1">
    <source>
        <dbReference type="EMBL" id="KAJ1110649.1"/>
    </source>
</evidence>
<evidence type="ECO:0000313" key="2">
    <source>
        <dbReference type="Proteomes" id="UP001066276"/>
    </source>
</evidence>
<organism evidence="1 2">
    <name type="scientific">Pleurodeles waltl</name>
    <name type="common">Iberian ribbed newt</name>
    <dbReference type="NCBI Taxonomy" id="8319"/>
    <lineage>
        <taxon>Eukaryota</taxon>
        <taxon>Metazoa</taxon>
        <taxon>Chordata</taxon>
        <taxon>Craniata</taxon>
        <taxon>Vertebrata</taxon>
        <taxon>Euteleostomi</taxon>
        <taxon>Amphibia</taxon>
        <taxon>Batrachia</taxon>
        <taxon>Caudata</taxon>
        <taxon>Salamandroidea</taxon>
        <taxon>Salamandridae</taxon>
        <taxon>Pleurodelinae</taxon>
        <taxon>Pleurodeles</taxon>
    </lineage>
</organism>
<keyword evidence="2" id="KW-1185">Reference proteome</keyword>